<reference evidence="2 3" key="1">
    <citation type="journal article" date="2021" name="BMC Biol.">
        <title>Horizontally acquired antibacterial genes associated with adaptive radiation of ladybird beetles.</title>
        <authorList>
            <person name="Li H.S."/>
            <person name="Tang X.F."/>
            <person name="Huang Y.H."/>
            <person name="Xu Z.Y."/>
            <person name="Chen M.L."/>
            <person name="Du X.Y."/>
            <person name="Qiu B.Y."/>
            <person name="Chen P.T."/>
            <person name="Zhang W."/>
            <person name="Slipinski A."/>
            <person name="Escalona H.E."/>
            <person name="Waterhouse R.M."/>
            <person name="Zwick A."/>
            <person name="Pang H."/>
        </authorList>
    </citation>
    <scope>NUCLEOTIDE SEQUENCE [LARGE SCALE GENOMIC DNA]</scope>
    <source>
        <strain evidence="2">SYSU2018</strain>
    </source>
</reference>
<evidence type="ECO:0000313" key="2">
    <source>
        <dbReference type="EMBL" id="KAL3275843.1"/>
    </source>
</evidence>
<dbReference type="AlphaFoldDB" id="A0ABD2NB47"/>
<comment type="caution">
    <text evidence="2">The sequence shown here is derived from an EMBL/GenBank/DDBJ whole genome shotgun (WGS) entry which is preliminary data.</text>
</comment>
<proteinExistence type="predicted"/>
<keyword evidence="3" id="KW-1185">Reference proteome</keyword>
<accession>A0ABD2NB47</accession>
<dbReference type="EMBL" id="JABFTP020000083">
    <property type="protein sequence ID" value="KAL3275843.1"/>
    <property type="molecule type" value="Genomic_DNA"/>
</dbReference>
<feature type="chain" id="PRO_5044855639" evidence="1">
    <location>
        <begin position="20"/>
        <end position="155"/>
    </location>
</feature>
<gene>
    <name evidence="2" type="ORF">HHI36_020585</name>
</gene>
<organism evidence="2 3">
    <name type="scientific">Cryptolaemus montrouzieri</name>
    <dbReference type="NCBI Taxonomy" id="559131"/>
    <lineage>
        <taxon>Eukaryota</taxon>
        <taxon>Metazoa</taxon>
        <taxon>Ecdysozoa</taxon>
        <taxon>Arthropoda</taxon>
        <taxon>Hexapoda</taxon>
        <taxon>Insecta</taxon>
        <taxon>Pterygota</taxon>
        <taxon>Neoptera</taxon>
        <taxon>Endopterygota</taxon>
        <taxon>Coleoptera</taxon>
        <taxon>Polyphaga</taxon>
        <taxon>Cucujiformia</taxon>
        <taxon>Coccinelloidea</taxon>
        <taxon>Coccinellidae</taxon>
        <taxon>Scymninae</taxon>
        <taxon>Scymnini</taxon>
        <taxon>Cryptolaemus</taxon>
    </lineage>
</organism>
<keyword evidence="1" id="KW-0732">Signal</keyword>
<dbReference type="Proteomes" id="UP001516400">
    <property type="component" value="Unassembled WGS sequence"/>
</dbReference>
<evidence type="ECO:0000313" key="3">
    <source>
        <dbReference type="Proteomes" id="UP001516400"/>
    </source>
</evidence>
<protein>
    <submittedName>
        <fullName evidence="2">Uncharacterized protein</fullName>
    </submittedName>
</protein>
<sequence length="155" mass="17990">MKKFCQFLIFLLLGFLASAEIHSITLKNDNRKYIALSSFGFYQGGLLDIKLERFKITPENASGLFGFTLGRTTNDPMNPYFDNHQENCISKDPSTVGLMYFILELKQRRVHINCIEHQIAYVYKNKDEALSSRSLSGEQEYKRKKKMDHSVMHII</sequence>
<feature type="signal peptide" evidence="1">
    <location>
        <begin position="1"/>
        <end position="19"/>
    </location>
</feature>
<evidence type="ECO:0000256" key="1">
    <source>
        <dbReference type="SAM" id="SignalP"/>
    </source>
</evidence>
<name>A0ABD2NB47_9CUCU</name>